<proteinExistence type="predicted"/>
<keyword evidence="1" id="KW-0472">Membrane</keyword>
<sequence length="184" mass="21142">MEGQQSVRRLKDARPRLLLLVLFFYVITNILELLEWIIDLRTEDYETVDPGALTAYIAFTAAGLFVFLFISSPLIYWPYHYGSEMSPKARRNMFSIAIVLMFVVHDFAKTWLGIYIVITVGFKNMLQTVCLFLSMICFAVGFFTTWISYTWKMSKMLQIRYGYAAANHTLKASAMAKSEHTGGI</sequence>
<accession>A0A7G2CN87</accession>
<dbReference type="AlphaFoldDB" id="A0A7G2CN87"/>
<keyword evidence="1" id="KW-0812">Transmembrane</keyword>
<feature type="transmembrane region" description="Helical" evidence="1">
    <location>
        <begin position="124"/>
        <end position="151"/>
    </location>
</feature>
<evidence type="ECO:0000313" key="2">
    <source>
        <dbReference type="EMBL" id="CAD2220905.1"/>
    </source>
</evidence>
<dbReference type="Proteomes" id="UP000515908">
    <property type="component" value="Chromosome 19"/>
</dbReference>
<keyword evidence="1" id="KW-1133">Transmembrane helix</keyword>
<feature type="transmembrane region" description="Helical" evidence="1">
    <location>
        <begin position="17"/>
        <end position="38"/>
    </location>
</feature>
<dbReference type="OrthoDB" id="242141at2759"/>
<dbReference type="EMBL" id="LR877163">
    <property type="protein sequence ID" value="CAD2220905.1"/>
    <property type="molecule type" value="Genomic_DNA"/>
</dbReference>
<organism evidence="2 3">
    <name type="scientific">Angomonas deanei</name>
    <dbReference type="NCBI Taxonomy" id="59799"/>
    <lineage>
        <taxon>Eukaryota</taxon>
        <taxon>Discoba</taxon>
        <taxon>Euglenozoa</taxon>
        <taxon>Kinetoplastea</taxon>
        <taxon>Metakinetoplastina</taxon>
        <taxon>Trypanosomatida</taxon>
        <taxon>Trypanosomatidae</taxon>
        <taxon>Strigomonadinae</taxon>
        <taxon>Angomonas</taxon>
    </lineage>
</organism>
<feature type="transmembrane region" description="Helical" evidence="1">
    <location>
        <begin position="96"/>
        <end position="118"/>
    </location>
</feature>
<dbReference type="VEuPathDB" id="TriTrypDB:ADEAN_000842900"/>
<name>A0A7G2CN87_9TRYP</name>
<protein>
    <submittedName>
        <fullName evidence="2">Uncharacterized protein</fullName>
    </submittedName>
</protein>
<keyword evidence="3" id="KW-1185">Reference proteome</keyword>
<feature type="transmembrane region" description="Helical" evidence="1">
    <location>
        <begin position="53"/>
        <end position="76"/>
    </location>
</feature>
<evidence type="ECO:0000313" key="3">
    <source>
        <dbReference type="Proteomes" id="UP000515908"/>
    </source>
</evidence>
<gene>
    <name evidence="2" type="ORF">ADEAN_000842900</name>
</gene>
<reference evidence="2 3" key="1">
    <citation type="submission" date="2020-08" db="EMBL/GenBank/DDBJ databases">
        <authorList>
            <person name="Newling K."/>
            <person name="Davey J."/>
            <person name="Forrester S."/>
        </authorList>
    </citation>
    <scope>NUCLEOTIDE SEQUENCE [LARGE SCALE GENOMIC DNA]</scope>
    <source>
        <strain evidence="3">Crithidia deanei Carvalho (ATCC PRA-265)</strain>
    </source>
</reference>
<evidence type="ECO:0000256" key="1">
    <source>
        <dbReference type="SAM" id="Phobius"/>
    </source>
</evidence>